<evidence type="ECO:0000313" key="4">
    <source>
        <dbReference type="Proteomes" id="UP000199113"/>
    </source>
</evidence>
<accession>A0A1I0WAH2</accession>
<organism evidence="3 4">
    <name type="scientific">Nocardioides alpinus</name>
    <dbReference type="NCBI Taxonomy" id="748909"/>
    <lineage>
        <taxon>Bacteria</taxon>
        <taxon>Bacillati</taxon>
        <taxon>Actinomycetota</taxon>
        <taxon>Actinomycetes</taxon>
        <taxon>Propionibacteriales</taxon>
        <taxon>Nocardioidaceae</taxon>
        <taxon>Nocardioides</taxon>
    </lineage>
</organism>
<sequence>MRSGGRRGIAALLMWGALGLSGCGQQESADVAVGTATPTPTGRTPSATATYEPPELDRTDLDAHLAALSPTDRALVDHYLGTPLGEGTWIVAAPMTVAEARTRLLGPSPRRATEADERAMMDASISAYSFLQVGDGVVAFEDTGFADPPKRLLAELSRDGAVSAVATDNIEAMTRFGYARDGEIVFDAFEYAFVDDIDEIPAEVRDLARLAWDDLEGPMVETASWFDVAMAMSEKVTGVRARASVSNVEDLYVVPLPWGVMEDY</sequence>
<feature type="region of interest" description="Disordered" evidence="1">
    <location>
        <begin position="33"/>
        <end position="54"/>
    </location>
</feature>
<feature type="compositionally biased region" description="Low complexity" evidence="1">
    <location>
        <begin position="35"/>
        <end position="50"/>
    </location>
</feature>
<dbReference type="Proteomes" id="UP000233565">
    <property type="component" value="Unassembled WGS sequence"/>
</dbReference>
<keyword evidence="5" id="KW-1185">Reference proteome</keyword>
<name>A0A1I0WAH2_9ACTN</name>
<dbReference type="AlphaFoldDB" id="A0A1I0WAH2"/>
<evidence type="ECO:0000313" key="3">
    <source>
        <dbReference type="EMBL" id="SFA85719.1"/>
    </source>
</evidence>
<evidence type="ECO:0000313" key="2">
    <source>
        <dbReference type="EMBL" id="PKH37801.1"/>
    </source>
</evidence>
<dbReference type="EMBL" id="PJBV01000035">
    <property type="protein sequence ID" value="PKH37801.1"/>
    <property type="molecule type" value="Genomic_DNA"/>
</dbReference>
<dbReference type="STRING" id="748909.SAMN05192575_101850"/>
<evidence type="ECO:0000313" key="5">
    <source>
        <dbReference type="Proteomes" id="UP000233565"/>
    </source>
</evidence>
<evidence type="ECO:0000256" key="1">
    <source>
        <dbReference type="SAM" id="MobiDB-lite"/>
    </source>
</evidence>
<dbReference type="PROSITE" id="PS51257">
    <property type="entry name" value="PROKAR_LIPOPROTEIN"/>
    <property type="match status" value="1"/>
</dbReference>
<protein>
    <submittedName>
        <fullName evidence="3">Uncharacterized protein</fullName>
    </submittedName>
</protein>
<gene>
    <name evidence="2" type="ORF">CXG46_20605</name>
    <name evidence="3" type="ORF">SAMN05192575_101850</name>
</gene>
<dbReference type="EMBL" id="FOKC01000001">
    <property type="protein sequence ID" value="SFA85719.1"/>
    <property type="molecule type" value="Genomic_DNA"/>
</dbReference>
<dbReference type="OrthoDB" id="3782558at2"/>
<reference evidence="2 5" key="2">
    <citation type="submission" date="2017-12" db="EMBL/GenBank/DDBJ databases">
        <title>Pharmacopeia of the Arctic Ocean.</title>
        <authorList>
            <person name="Collins E."/>
            <person name="Ducluzeau A.-L."/>
        </authorList>
    </citation>
    <scope>NUCLEOTIDE SEQUENCE [LARGE SCALE GENOMIC DNA]</scope>
    <source>
        <strain evidence="2 5">DSM 23325</strain>
    </source>
</reference>
<reference evidence="3" key="1">
    <citation type="submission" date="2016-10" db="EMBL/GenBank/DDBJ databases">
        <authorList>
            <person name="de Groot N.N."/>
        </authorList>
    </citation>
    <scope>NUCLEOTIDE SEQUENCE [LARGE SCALE GENOMIC DNA]</scope>
    <source>
        <strain evidence="3">CGMCC 1.10697</strain>
    </source>
</reference>
<dbReference type="RefSeq" id="WP_091194675.1">
    <property type="nucleotide sequence ID" value="NZ_FOKC01000001.1"/>
</dbReference>
<dbReference type="Proteomes" id="UP000199113">
    <property type="component" value="Unassembled WGS sequence"/>
</dbReference>
<proteinExistence type="predicted"/>